<keyword evidence="2" id="KW-1185">Reference proteome</keyword>
<sequence>MNTRIDIAVANNIIWCAMVCDIHGIVHTSTAHLWGVQSRAPEFYPDIITSERDATSEEVMAFIGSRSVASIKDSYANLDLFSYGFRILFEAEWIYHDPEINSEFFSSSWHVITSEQDLSRWTAANGLEGVIRQALLQQENVKIFMHETHDGISGFIASLGANAVGISNVFTTAEVSEGIWLDIVNSVAASFPGLPMVGYELNASAALLSGWSSAGPLRVWLKEE</sequence>
<name>A0A7X3INV8_9BACL</name>
<dbReference type="RefSeq" id="WP_160500558.1">
    <property type="nucleotide sequence ID" value="NZ_WUBI01000005.1"/>
</dbReference>
<evidence type="ECO:0000313" key="1">
    <source>
        <dbReference type="EMBL" id="MWV46978.1"/>
    </source>
</evidence>
<dbReference type="Proteomes" id="UP000460318">
    <property type="component" value="Unassembled WGS sequence"/>
</dbReference>
<proteinExistence type="predicted"/>
<protein>
    <submittedName>
        <fullName evidence="1">Uncharacterized protein</fullName>
    </submittedName>
</protein>
<gene>
    <name evidence="1" type="ORF">GRF59_25530</name>
</gene>
<accession>A0A7X3INV8</accession>
<organism evidence="1 2">
    <name type="scientific">Paenibacillus dendrobii</name>
    <dbReference type="NCBI Taxonomy" id="2691084"/>
    <lineage>
        <taxon>Bacteria</taxon>
        <taxon>Bacillati</taxon>
        <taxon>Bacillota</taxon>
        <taxon>Bacilli</taxon>
        <taxon>Bacillales</taxon>
        <taxon>Paenibacillaceae</taxon>
        <taxon>Paenibacillus</taxon>
    </lineage>
</organism>
<evidence type="ECO:0000313" key="2">
    <source>
        <dbReference type="Proteomes" id="UP000460318"/>
    </source>
</evidence>
<reference evidence="1 2" key="1">
    <citation type="submission" date="2019-12" db="EMBL/GenBank/DDBJ databases">
        <title>Paenibacillus sp. nov., an endophytic bacterium isolated from the stem of Dendrobium.</title>
        <authorList>
            <person name="Zhao R."/>
        </authorList>
    </citation>
    <scope>NUCLEOTIDE SEQUENCE [LARGE SCALE GENOMIC DNA]</scope>
    <source>
        <strain evidence="1 2">HJL G12</strain>
    </source>
</reference>
<dbReference type="AlphaFoldDB" id="A0A7X3INV8"/>
<dbReference type="EMBL" id="WUBI01000005">
    <property type="protein sequence ID" value="MWV46978.1"/>
    <property type="molecule type" value="Genomic_DNA"/>
</dbReference>
<comment type="caution">
    <text evidence="1">The sequence shown here is derived from an EMBL/GenBank/DDBJ whole genome shotgun (WGS) entry which is preliminary data.</text>
</comment>